<keyword evidence="3" id="KW-1185">Reference proteome</keyword>
<protein>
    <submittedName>
        <fullName evidence="2">Gag-pol protein</fullName>
    </submittedName>
</protein>
<feature type="domain" description="Integrase catalytic" evidence="1">
    <location>
        <begin position="964"/>
        <end position="1158"/>
    </location>
</feature>
<dbReference type="GO" id="GO:0003676">
    <property type="term" value="F:nucleic acid binding"/>
    <property type="evidence" value="ECO:0007669"/>
    <property type="project" value="InterPro"/>
</dbReference>
<dbReference type="InterPro" id="IPR001584">
    <property type="entry name" value="Integrase_cat-core"/>
</dbReference>
<sequence>MSGRALTIRALLDQGSEVTFITENLAQSLRLNRTRTFTTISAVGCANIGTCKQAAFITVSPRDKTAPKFSTNAFILTSLTKYSPRCTNDLSEWPHLSKLHLADDDPTGSLPIDIIIGADLYSQIITNGIRKGRTGQPIAQNSHLGWLISGPTHHQSDPRLIQVHHCSLERELRQFWEVEEVPRQVMSSPEKTRCENHFLQTHSHNSDGRYIVRLPFKQQSPTNIGESRSIAINRLLSLKRRLDNNSQQKKDYAEFLSDYEKLDHMKRVQPPLKSNGQILYIPHHPVIRDSSSTTKLRVVFNASSLTSTGTSLNSQLEIGPKLQTDLSATILRWRQYKYVYTADIEKMYRQILVDARDQDYQRIVWFDNEFNAVQDFRLQIVTYGTASAPYLALRVIKQLIRDEGNDFPLAAQILQENIYVDDVLFGAEDIPLFKQAREQVCSLLSRGKFTLRKWASNVPALLSEIPVADHGLANNRIFQENETVPILGISWIPNQDAFRFQIDLPTSIPNTKRQILSMIAKIFDPLGWITPVTVSAKIFMQQLWRVKLEWDDVIPTNLFNRWESIFRTFDNLDDIYLPRWTNQDADTSRLELHGFADASNVAYAAVVYLRVQSLSGDVTMSLLTGKSKVAPLKPISIPRLELLAAVLLSRLLEFVQLTLNIANVECYCWSDSTVVLQWLSSHPSRWKPFVANRVADVQTRLPNAKWRHVPTLENPADCASRGVVTQAIRSLPLWWNGPTWLRSSESNWPAQSLSPSMSNSEEEKKVTTHATPIQISWDLSSRYSSWPKLLRVTAYLFRFILKCRSSEKYQDPPENSIALSFNVYQKARQFWIKFIQSEVFSTELKGLKSTQTLPKTYPLSPLCPFLDSAGILRVGGRLEKSPLTFERKHPALLAPHPLVKLIIRQIHLQTLHAGVQLTLATLRRHYWVLKARNVVKIVIRECISCARERAVIPSQLMGQLPSARITPPRRAFQHCGVDYAGPFLTRTAPGRGIASRKGYIALFICLASRALHLELVSDYSSSTFLNAFSRFCSRRGLPTNMYSDQGTTFIGADKELQQSYQRAIRNPDFLNKIASDHISWHFIPPHAPHFGGLWEAGVKSVKYHLCRVLGDNKLSFEEFTTLLYRIEACLNSRPIGPLTDTLDDYEPLTPGHFLIGSAIMTPPEPSVLSINENRLSRWQLIRQLTEKFWKIWQADYVNALQQRSKWRHQQPPINIGTMVLLRNPSLPPCKWELGRVTQTFPGSDGLVRVVSVRTAQSEYQRPIVKLSVLPIDIDSPCDNDKEQKNTEVNHTVSPS</sequence>
<dbReference type="Pfam" id="PF17921">
    <property type="entry name" value="Integrase_H2C2"/>
    <property type="match status" value="1"/>
</dbReference>
<dbReference type="InterPro" id="IPR040676">
    <property type="entry name" value="DUF5641"/>
</dbReference>
<dbReference type="Proteomes" id="UP000036403">
    <property type="component" value="Unassembled WGS sequence"/>
</dbReference>
<dbReference type="InterPro" id="IPR012337">
    <property type="entry name" value="RNaseH-like_sf"/>
</dbReference>
<proteinExistence type="predicted"/>
<dbReference type="SUPFAM" id="SSF53098">
    <property type="entry name" value="Ribonuclease H-like"/>
    <property type="match status" value="1"/>
</dbReference>
<dbReference type="EMBL" id="LBMM01006539">
    <property type="protein sequence ID" value="KMQ90520.1"/>
    <property type="molecule type" value="Genomic_DNA"/>
</dbReference>
<reference evidence="2 3" key="1">
    <citation type="submission" date="2015-04" db="EMBL/GenBank/DDBJ databases">
        <title>Lasius niger genome sequencing.</title>
        <authorList>
            <person name="Konorov E.A."/>
            <person name="Nikitin M.A."/>
            <person name="Kirill M.V."/>
            <person name="Chang P."/>
        </authorList>
    </citation>
    <scope>NUCLEOTIDE SEQUENCE [LARGE SCALE GENOMIC DNA]</scope>
    <source>
        <tissue evidence="2">Whole</tissue>
    </source>
</reference>
<dbReference type="InterPro" id="IPR036397">
    <property type="entry name" value="RNaseH_sf"/>
</dbReference>
<dbReference type="SUPFAM" id="SSF56672">
    <property type="entry name" value="DNA/RNA polymerases"/>
    <property type="match status" value="1"/>
</dbReference>
<dbReference type="GO" id="GO:0015074">
    <property type="term" value="P:DNA integration"/>
    <property type="evidence" value="ECO:0007669"/>
    <property type="project" value="InterPro"/>
</dbReference>
<dbReference type="GO" id="GO:0042575">
    <property type="term" value="C:DNA polymerase complex"/>
    <property type="evidence" value="ECO:0007669"/>
    <property type="project" value="UniProtKB-ARBA"/>
</dbReference>
<dbReference type="Pfam" id="PF05380">
    <property type="entry name" value="Peptidase_A17"/>
    <property type="match status" value="1"/>
</dbReference>
<dbReference type="Gene3D" id="3.30.420.10">
    <property type="entry name" value="Ribonuclease H-like superfamily/Ribonuclease H"/>
    <property type="match status" value="1"/>
</dbReference>
<dbReference type="InterPro" id="IPR041588">
    <property type="entry name" value="Integrase_H2C2"/>
</dbReference>
<dbReference type="PANTHER" id="PTHR47331">
    <property type="entry name" value="PHD-TYPE DOMAIN-CONTAINING PROTEIN"/>
    <property type="match status" value="1"/>
</dbReference>
<dbReference type="GO" id="GO:0071897">
    <property type="term" value="P:DNA biosynthetic process"/>
    <property type="evidence" value="ECO:0007669"/>
    <property type="project" value="UniProtKB-ARBA"/>
</dbReference>
<dbReference type="STRING" id="67767.A0A0J7ND98"/>
<evidence type="ECO:0000313" key="3">
    <source>
        <dbReference type="Proteomes" id="UP000036403"/>
    </source>
</evidence>
<dbReference type="Gene3D" id="1.10.340.70">
    <property type="match status" value="1"/>
</dbReference>
<dbReference type="OrthoDB" id="7550797at2759"/>
<gene>
    <name evidence="2" type="ORF">RF55_9720</name>
</gene>
<evidence type="ECO:0000313" key="2">
    <source>
        <dbReference type="EMBL" id="KMQ90520.1"/>
    </source>
</evidence>
<accession>A0A0J7ND98</accession>
<dbReference type="PROSITE" id="PS50994">
    <property type="entry name" value="INTEGRASE"/>
    <property type="match status" value="1"/>
</dbReference>
<dbReference type="InterPro" id="IPR008042">
    <property type="entry name" value="Retrotrans_Pao"/>
</dbReference>
<dbReference type="PANTHER" id="PTHR47331:SF1">
    <property type="entry name" value="GAG-LIKE PROTEIN"/>
    <property type="match status" value="1"/>
</dbReference>
<evidence type="ECO:0000259" key="1">
    <source>
        <dbReference type="PROSITE" id="PS50994"/>
    </source>
</evidence>
<organism evidence="2 3">
    <name type="scientific">Lasius niger</name>
    <name type="common">Black garden ant</name>
    <dbReference type="NCBI Taxonomy" id="67767"/>
    <lineage>
        <taxon>Eukaryota</taxon>
        <taxon>Metazoa</taxon>
        <taxon>Ecdysozoa</taxon>
        <taxon>Arthropoda</taxon>
        <taxon>Hexapoda</taxon>
        <taxon>Insecta</taxon>
        <taxon>Pterygota</taxon>
        <taxon>Neoptera</taxon>
        <taxon>Endopterygota</taxon>
        <taxon>Hymenoptera</taxon>
        <taxon>Apocrita</taxon>
        <taxon>Aculeata</taxon>
        <taxon>Formicoidea</taxon>
        <taxon>Formicidae</taxon>
        <taxon>Formicinae</taxon>
        <taxon>Lasius</taxon>
        <taxon>Lasius</taxon>
    </lineage>
</organism>
<name>A0A0J7ND98_LASNI</name>
<dbReference type="InterPro" id="IPR043502">
    <property type="entry name" value="DNA/RNA_pol_sf"/>
</dbReference>
<dbReference type="Pfam" id="PF18701">
    <property type="entry name" value="DUF5641"/>
    <property type="match status" value="1"/>
</dbReference>
<comment type="caution">
    <text evidence="2">The sequence shown here is derived from an EMBL/GenBank/DDBJ whole genome shotgun (WGS) entry which is preliminary data.</text>
</comment>
<dbReference type="PaxDb" id="67767-A0A0J7ND98"/>